<gene>
    <name evidence="1" type="ordered locus">Aasi_0555</name>
</gene>
<evidence type="ECO:0000313" key="2">
    <source>
        <dbReference type="Proteomes" id="UP000001227"/>
    </source>
</evidence>
<organism evidence="1 2">
    <name type="scientific">Amoebophilus asiaticus (strain 5a2)</name>
    <dbReference type="NCBI Taxonomy" id="452471"/>
    <lineage>
        <taxon>Bacteria</taxon>
        <taxon>Pseudomonadati</taxon>
        <taxon>Bacteroidota</taxon>
        <taxon>Cytophagia</taxon>
        <taxon>Cytophagales</taxon>
        <taxon>Amoebophilaceae</taxon>
        <taxon>Candidatus Amoebophilus</taxon>
    </lineage>
</organism>
<dbReference type="RefSeq" id="WP_012472724.1">
    <property type="nucleotide sequence ID" value="NC_010830.1"/>
</dbReference>
<dbReference type="KEGG" id="aas:Aasi_0555"/>
<name>B3ERV4_AMOA5</name>
<protein>
    <submittedName>
        <fullName evidence="1">Uncharacterized protein</fullName>
    </submittedName>
</protein>
<dbReference type="STRING" id="452471.Aasi_0555"/>
<evidence type="ECO:0000313" key="1">
    <source>
        <dbReference type="EMBL" id="ACE05956.1"/>
    </source>
</evidence>
<keyword evidence="2" id="KW-1185">Reference proteome</keyword>
<dbReference type="AlphaFoldDB" id="B3ERV4"/>
<proteinExistence type="predicted"/>
<dbReference type="EMBL" id="CP001102">
    <property type="protein sequence ID" value="ACE05956.1"/>
    <property type="molecule type" value="Genomic_DNA"/>
</dbReference>
<dbReference type="HOGENOM" id="CLU_3021668_0_0_10"/>
<reference evidence="1 2" key="1">
    <citation type="journal article" date="2010" name="J. Bacteriol.">
        <title>The genome of the amoeba symbiont 'Candidatus Amoebophilus asiaticus' reveals common mechanisms for host cell interaction among amoeba-associated bacteria.</title>
        <authorList>
            <person name="Schmitz-Esser S."/>
            <person name="Tischler P."/>
            <person name="Arnold R."/>
            <person name="Montanaro J."/>
            <person name="Wagner M."/>
            <person name="Rattei T."/>
            <person name="Horn M."/>
        </authorList>
    </citation>
    <scope>NUCLEOTIDE SEQUENCE [LARGE SCALE GENOMIC DNA]</scope>
    <source>
        <strain evidence="1 2">5a2</strain>
    </source>
</reference>
<dbReference type="Proteomes" id="UP000001227">
    <property type="component" value="Chromosome"/>
</dbReference>
<accession>B3ERV4</accession>
<sequence>MATIELRLDINEVNVIIKALSDRPFKEVYELLGKIHAQSNAQLSQNTAEGKNGKG</sequence>